<keyword evidence="2" id="KW-1133">Transmembrane helix</keyword>
<name>A0A9N9MP91_9CUCU</name>
<dbReference type="GO" id="GO:0007156">
    <property type="term" value="P:homophilic cell adhesion via plasma membrane adhesion molecules"/>
    <property type="evidence" value="ECO:0007669"/>
    <property type="project" value="InterPro"/>
</dbReference>
<dbReference type="SUPFAM" id="SSF49313">
    <property type="entry name" value="Cadherin-like"/>
    <property type="match status" value="2"/>
</dbReference>
<dbReference type="InterPro" id="IPR002126">
    <property type="entry name" value="Cadherin-like_dom"/>
</dbReference>
<dbReference type="PANTHER" id="PTHR24026:SF125">
    <property type="entry name" value="FAT-LIKE CADHERIN-RELATED TUMOR SUPPRESSOR HOMOLOG"/>
    <property type="match status" value="1"/>
</dbReference>
<dbReference type="PANTHER" id="PTHR24026">
    <property type="entry name" value="FAT ATYPICAL CADHERIN-RELATED"/>
    <property type="match status" value="1"/>
</dbReference>
<evidence type="ECO:0000256" key="2">
    <source>
        <dbReference type="ARBA" id="ARBA00022989"/>
    </source>
</evidence>
<dbReference type="Pfam" id="PF00028">
    <property type="entry name" value="Cadherin"/>
    <property type="match status" value="1"/>
</dbReference>
<dbReference type="CDD" id="cd11304">
    <property type="entry name" value="Cadherin_repeat"/>
    <property type="match status" value="2"/>
</dbReference>
<organism evidence="5 6">
    <name type="scientific">Ceutorhynchus assimilis</name>
    <name type="common">cabbage seed weevil</name>
    <dbReference type="NCBI Taxonomy" id="467358"/>
    <lineage>
        <taxon>Eukaryota</taxon>
        <taxon>Metazoa</taxon>
        <taxon>Ecdysozoa</taxon>
        <taxon>Arthropoda</taxon>
        <taxon>Hexapoda</taxon>
        <taxon>Insecta</taxon>
        <taxon>Pterygota</taxon>
        <taxon>Neoptera</taxon>
        <taxon>Endopterygota</taxon>
        <taxon>Coleoptera</taxon>
        <taxon>Polyphaga</taxon>
        <taxon>Cucujiformia</taxon>
        <taxon>Curculionidae</taxon>
        <taxon>Ceutorhynchinae</taxon>
        <taxon>Ceutorhynchus</taxon>
    </lineage>
</organism>
<evidence type="ECO:0000313" key="6">
    <source>
        <dbReference type="Proteomes" id="UP001152799"/>
    </source>
</evidence>
<proteinExistence type="predicted"/>
<dbReference type="Proteomes" id="UP001152799">
    <property type="component" value="Chromosome 3"/>
</dbReference>
<dbReference type="InterPro" id="IPR015919">
    <property type="entry name" value="Cadherin-like_sf"/>
</dbReference>
<dbReference type="PROSITE" id="PS50268">
    <property type="entry name" value="CADHERIN_2"/>
    <property type="match status" value="2"/>
</dbReference>
<evidence type="ECO:0000256" key="3">
    <source>
        <dbReference type="PROSITE-ProRule" id="PRU00043"/>
    </source>
</evidence>
<dbReference type="SMART" id="SM00112">
    <property type="entry name" value="CA"/>
    <property type="match status" value="1"/>
</dbReference>
<reference evidence="5" key="1">
    <citation type="submission" date="2022-01" db="EMBL/GenBank/DDBJ databases">
        <authorList>
            <person name="King R."/>
        </authorList>
    </citation>
    <scope>NUCLEOTIDE SEQUENCE</scope>
</reference>
<feature type="domain" description="Cadherin" evidence="4">
    <location>
        <begin position="77"/>
        <end position="131"/>
    </location>
</feature>
<dbReference type="PRINTS" id="PR00205">
    <property type="entry name" value="CADHERIN"/>
</dbReference>
<dbReference type="GO" id="GO:0016020">
    <property type="term" value="C:membrane"/>
    <property type="evidence" value="ECO:0007669"/>
    <property type="project" value="InterPro"/>
</dbReference>
<dbReference type="OrthoDB" id="6252479at2759"/>
<keyword evidence="2" id="KW-0472">Membrane</keyword>
<keyword evidence="6" id="KW-1185">Reference proteome</keyword>
<feature type="domain" description="Cadherin" evidence="4">
    <location>
        <begin position="17"/>
        <end position="81"/>
    </location>
</feature>
<dbReference type="AlphaFoldDB" id="A0A9N9MP91"/>
<sequence length="194" mass="21842">MELTDSGGIWFKRLFKYTLDLVSFNGVIKTTAILDIETKTHYWLTVFAQDHGVVPLFSSVEIYIEVLNENDNVPLSELPVYYPVIQEDSPAGTVVLQIKATDRDKEPGQEISYKIAAGNQWGFFAINASTGKKTDLLSSAEASQKPAVSFPESQVLEEFVKSYQWSNLNQLSQVMCLYSIFLLNHVNFCESVKN</sequence>
<evidence type="ECO:0000313" key="5">
    <source>
        <dbReference type="EMBL" id="CAG9766743.1"/>
    </source>
</evidence>
<accession>A0A9N9MP91</accession>
<evidence type="ECO:0000256" key="1">
    <source>
        <dbReference type="ARBA" id="ARBA00022692"/>
    </source>
</evidence>
<keyword evidence="3" id="KW-0106">Calcium</keyword>
<keyword evidence="1" id="KW-0812">Transmembrane</keyword>
<protein>
    <recommendedName>
        <fullName evidence="4">Cadherin domain-containing protein</fullName>
    </recommendedName>
</protein>
<dbReference type="GO" id="GO:0005509">
    <property type="term" value="F:calcium ion binding"/>
    <property type="evidence" value="ECO:0007669"/>
    <property type="project" value="UniProtKB-UniRule"/>
</dbReference>
<dbReference type="EMBL" id="OU892279">
    <property type="protein sequence ID" value="CAG9766743.1"/>
    <property type="molecule type" value="Genomic_DNA"/>
</dbReference>
<dbReference type="Gene3D" id="2.60.40.60">
    <property type="entry name" value="Cadherins"/>
    <property type="match status" value="2"/>
</dbReference>
<gene>
    <name evidence="5" type="ORF">CEUTPL_LOCUS7316</name>
</gene>
<evidence type="ECO:0000259" key="4">
    <source>
        <dbReference type="PROSITE" id="PS50268"/>
    </source>
</evidence>